<dbReference type="PANTHER" id="PTHR42709:SF6">
    <property type="entry name" value="UNDECAPRENYL PHOSPHATE TRANSPORTER A"/>
    <property type="match status" value="1"/>
</dbReference>
<keyword evidence="3" id="KW-1003">Cell membrane</keyword>
<evidence type="ECO:0000259" key="8">
    <source>
        <dbReference type="Pfam" id="PF09335"/>
    </source>
</evidence>
<feature type="domain" description="VTT" evidence="8">
    <location>
        <begin position="38"/>
        <end position="163"/>
    </location>
</feature>
<evidence type="ECO:0000256" key="4">
    <source>
        <dbReference type="ARBA" id="ARBA00022692"/>
    </source>
</evidence>
<evidence type="ECO:0000256" key="1">
    <source>
        <dbReference type="ARBA" id="ARBA00004651"/>
    </source>
</evidence>
<proteinExistence type="inferred from homology"/>
<keyword evidence="6 7" id="KW-0472">Membrane</keyword>
<comment type="caution">
    <text evidence="9">The sequence shown here is derived from an EMBL/GenBank/DDBJ whole genome shotgun (WGS) entry which is preliminary data.</text>
</comment>
<comment type="subcellular location">
    <subcellularLocation>
        <location evidence="1">Cell membrane</location>
        <topology evidence="1">Multi-pass membrane protein</topology>
    </subcellularLocation>
</comment>
<dbReference type="Pfam" id="PF09335">
    <property type="entry name" value="VTT_dom"/>
    <property type="match status" value="1"/>
</dbReference>
<feature type="transmembrane region" description="Helical" evidence="7">
    <location>
        <begin position="143"/>
        <end position="164"/>
    </location>
</feature>
<dbReference type="InterPro" id="IPR032816">
    <property type="entry name" value="VTT_dom"/>
</dbReference>
<protein>
    <submittedName>
        <fullName evidence="9">DedA family protein</fullName>
    </submittedName>
</protein>
<evidence type="ECO:0000256" key="7">
    <source>
        <dbReference type="SAM" id="Phobius"/>
    </source>
</evidence>
<organism evidence="9 10">
    <name type="scientific">Candidatus Limenecus avicola</name>
    <dbReference type="NCBI Taxonomy" id="2840847"/>
    <lineage>
        <taxon>Bacteria</taxon>
        <taxon>Bacillati</taxon>
        <taxon>Bacillota</taxon>
        <taxon>Clostridia</taxon>
        <taxon>Eubacteriales</taxon>
        <taxon>Clostridiaceae</taxon>
        <taxon>Clostridiaceae incertae sedis</taxon>
        <taxon>Candidatus Limenecus</taxon>
    </lineage>
</organism>
<dbReference type="GO" id="GO:0005886">
    <property type="term" value="C:plasma membrane"/>
    <property type="evidence" value="ECO:0007669"/>
    <property type="project" value="UniProtKB-SubCell"/>
</dbReference>
<evidence type="ECO:0000256" key="3">
    <source>
        <dbReference type="ARBA" id="ARBA00022475"/>
    </source>
</evidence>
<evidence type="ECO:0000256" key="6">
    <source>
        <dbReference type="ARBA" id="ARBA00023136"/>
    </source>
</evidence>
<evidence type="ECO:0000256" key="5">
    <source>
        <dbReference type="ARBA" id="ARBA00022989"/>
    </source>
</evidence>
<reference evidence="9" key="2">
    <citation type="journal article" date="2021" name="PeerJ">
        <title>Extensive microbial diversity within the chicken gut microbiome revealed by metagenomics and culture.</title>
        <authorList>
            <person name="Gilroy R."/>
            <person name="Ravi A."/>
            <person name="Getino M."/>
            <person name="Pursley I."/>
            <person name="Horton D.L."/>
            <person name="Alikhan N.F."/>
            <person name="Baker D."/>
            <person name="Gharbi K."/>
            <person name="Hall N."/>
            <person name="Watson M."/>
            <person name="Adriaenssens E.M."/>
            <person name="Foster-Nyarko E."/>
            <person name="Jarju S."/>
            <person name="Secka A."/>
            <person name="Antonio M."/>
            <person name="Oren A."/>
            <person name="Chaudhuri R.R."/>
            <person name="La Ragione R."/>
            <person name="Hildebrand F."/>
            <person name="Pallen M.J."/>
        </authorList>
    </citation>
    <scope>NUCLEOTIDE SEQUENCE</scope>
    <source>
        <strain evidence="9">CHK154-7741</strain>
    </source>
</reference>
<keyword evidence="4 7" id="KW-0812">Transmembrane</keyword>
<keyword evidence="5 7" id="KW-1133">Transmembrane helix</keyword>
<evidence type="ECO:0000313" key="9">
    <source>
        <dbReference type="EMBL" id="HIU93431.1"/>
    </source>
</evidence>
<dbReference type="EMBL" id="DVOD01000072">
    <property type="protein sequence ID" value="HIU93431.1"/>
    <property type="molecule type" value="Genomic_DNA"/>
</dbReference>
<accession>A0A9D1SSR5</accession>
<evidence type="ECO:0000256" key="2">
    <source>
        <dbReference type="ARBA" id="ARBA00010792"/>
    </source>
</evidence>
<dbReference type="PANTHER" id="PTHR42709">
    <property type="entry name" value="ALKALINE PHOSPHATASE LIKE PROTEIN"/>
    <property type="match status" value="1"/>
</dbReference>
<dbReference type="InterPro" id="IPR051311">
    <property type="entry name" value="DedA_domain"/>
</dbReference>
<feature type="transmembrane region" description="Helical" evidence="7">
    <location>
        <begin position="176"/>
        <end position="197"/>
    </location>
</feature>
<gene>
    <name evidence="9" type="ORF">IAD26_09920</name>
</gene>
<comment type="similarity">
    <text evidence="2">Belongs to the DedA family.</text>
</comment>
<dbReference type="AlphaFoldDB" id="A0A9D1SSR5"/>
<evidence type="ECO:0000313" key="10">
    <source>
        <dbReference type="Proteomes" id="UP000886748"/>
    </source>
</evidence>
<feature type="transmembrane region" description="Helical" evidence="7">
    <location>
        <begin position="55"/>
        <end position="78"/>
    </location>
</feature>
<name>A0A9D1SSR5_9CLOT</name>
<feature type="transmembrane region" description="Helical" evidence="7">
    <location>
        <begin position="12"/>
        <end position="34"/>
    </location>
</feature>
<reference evidence="9" key="1">
    <citation type="submission" date="2020-10" db="EMBL/GenBank/DDBJ databases">
        <authorList>
            <person name="Gilroy R."/>
        </authorList>
    </citation>
    <scope>NUCLEOTIDE SEQUENCE</scope>
    <source>
        <strain evidence="9">CHK154-7741</strain>
    </source>
</reference>
<dbReference type="Proteomes" id="UP000886748">
    <property type="component" value="Unassembled WGS sequence"/>
</dbReference>
<sequence length="205" mass="23320">MLDMILGHLISFIEHVITAMGPLGISLLMAIESCNIPLPSEAILPFAGYMVSKGIFNFHVAAWAGAFGCVIGSIPSYYLGYFGGRTFIEKYGKYFLVSKKDLEDADKWVEKYGDWAFFICRMLPVIRTFISLPAGILKAKKRFFFTFTFLGSLIWSYFLVYVGVKMGQNMEAFKHIWHKFDIAIVAVCFVLGVAYLYKHFKHLND</sequence>